<sequence>MAAQDLFVNPFQKKCLAVVAGIVIFAGPCSIVSGRDAYAGTPNVKTIIRAWEAAANSVRSLHIRMEGIDSQRTLELEGRVSVAGSQQMIDMPREIEYWLHTDDNRERYHKIYIGPSSDGLIPLEFTVVNTKREQRELNPGGVGLNPYDELKINPSAGVRDYEINALRILLNRSVSGQPYFSQNKFALLKETTQEINGVRHRALECSEKRGIRIWFQAAAPFRISRVELGLHNRKRYGHTEYRYEYQDASQQSVVSNFPTLKAIEVSGYDPTGKLHQHLRSTVTKWNVNPKLNEKQFKLEPGTGALITDYTIAPEMNYIRLADGTNRRLNRQELRRDAFLKLSAEVKQSPIKAENPVEKEKIPPSAVSSSYWKYIVLVLSLLLCLFLFWRRRGANRCQH</sequence>
<dbReference type="OrthoDB" id="236644at2"/>
<reference evidence="2 3" key="1">
    <citation type="submission" date="2019-03" db="EMBL/GenBank/DDBJ databases">
        <title>Deep-cultivation of Planctomycetes and their phenomic and genomic characterization uncovers novel biology.</title>
        <authorList>
            <person name="Wiegand S."/>
            <person name="Jogler M."/>
            <person name="Boedeker C."/>
            <person name="Pinto D."/>
            <person name="Vollmers J."/>
            <person name="Rivas-Marin E."/>
            <person name="Kohn T."/>
            <person name="Peeters S.H."/>
            <person name="Heuer A."/>
            <person name="Rast P."/>
            <person name="Oberbeckmann S."/>
            <person name="Bunk B."/>
            <person name="Jeske O."/>
            <person name="Meyerdierks A."/>
            <person name="Storesund J.E."/>
            <person name="Kallscheuer N."/>
            <person name="Luecker S."/>
            <person name="Lage O.M."/>
            <person name="Pohl T."/>
            <person name="Merkel B.J."/>
            <person name="Hornburger P."/>
            <person name="Mueller R.-W."/>
            <person name="Bruemmer F."/>
            <person name="Labrenz M."/>
            <person name="Spormann A.M."/>
            <person name="Op den Camp H."/>
            <person name="Overmann J."/>
            <person name="Amann R."/>
            <person name="Jetten M.S.M."/>
            <person name="Mascher T."/>
            <person name="Medema M.H."/>
            <person name="Devos D.P."/>
            <person name="Kaster A.-K."/>
            <person name="Ovreas L."/>
            <person name="Rohde M."/>
            <person name="Galperin M.Y."/>
            <person name="Jogler C."/>
        </authorList>
    </citation>
    <scope>NUCLEOTIDE SEQUENCE [LARGE SCALE GENOMIC DNA]</scope>
    <source>
        <strain evidence="2 3">Enr17</strain>
    </source>
</reference>
<proteinExistence type="predicted"/>
<gene>
    <name evidence="2" type="ORF">Enr17x_00580</name>
</gene>
<keyword evidence="3" id="KW-1185">Reference proteome</keyword>
<keyword evidence="1" id="KW-1133">Transmembrane helix</keyword>
<dbReference type="EMBL" id="CP037452">
    <property type="protein sequence ID" value="QDV48049.1"/>
    <property type="molecule type" value="Genomic_DNA"/>
</dbReference>
<dbReference type="RefSeq" id="WP_145305259.1">
    <property type="nucleotide sequence ID" value="NZ_CP037452.1"/>
</dbReference>
<feature type="transmembrane region" description="Helical" evidence="1">
    <location>
        <begin position="370"/>
        <end position="388"/>
    </location>
</feature>
<dbReference type="KEGG" id="gfm:Enr17x_00580"/>
<name>A0A518I4L0_9PLAN</name>
<evidence type="ECO:0000256" key="1">
    <source>
        <dbReference type="SAM" id="Phobius"/>
    </source>
</evidence>
<dbReference type="AlphaFoldDB" id="A0A518I4L0"/>
<evidence type="ECO:0000313" key="2">
    <source>
        <dbReference type="EMBL" id="QDV48049.1"/>
    </source>
</evidence>
<protein>
    <submittedName>
        <fullName evidence="2">Uncharacterized protein</fullName>
    </submittedName>
</protein>
<keyword evidence="1" id="KW-0472">Membrane</keyword>
<accession>A0A518I4L0</accession>
<keyword evidence="1" id="KW-0812">Transmembrane</keyword>
<organism evidence="2 3">
    <name type="scientific">Gimesia fumaroli</name>
    <dbReference type="NCBI Taxonomy" id="2527976"/>
    <lineage>
        <taxon>Bacteria</taxon>
        <taxon>Pseudomonadati</taxon>
        <taxon>Planctomycetota</taxon>
        <taxon>Planctomycetia</taxon>
        <taxon>Planctomycetales</taxon>
        <taxon>Planctomycetaceae</taxon>
        <taxon>Gimesia</taxon>
    </lineage>
</organism>
<dbReference type="Proteomes" id="UP000318313">
    <property type="component" value="Chromosome"/>
</dbReference>
<evidence type="ECO:0000313" key="3">
    <source>
        <dbReference type="Proteomes" id="UP000318313"/>
    </source>
</evidence>